<dbReference type="Proteomes" id="UP000009145">
    <property type="component" value="Chromosome"/>
</dbReference>
<dbReference type="PATRIC" id="fig|754477.3.peg.1455"/>
<keyword evidence="2" id="KW-1185">Reference proteome</keyword>
<reference evidence="1 2" key="1">
    <citation type="journal article" date="2012" name="J. Bacteriol.">
        <title>Complete genome sequences of Methylophaga sp. strain JAM1 and Methylophaga sp. strain JAM7.</title>
        <authorList>
            <person name="Villeneuve C."/>
            <person name="Martineau C."/>
            <person name="Mauffrey F."/>
            <person name="Villemur R."/>
        </authorList>
    </citation>
    <scope>NUCLEOTIDE SEQUENCE [LARGE SCALE GENOMIC DNA]</scope>
    <source>
        <strain evidence="1 2">JAM7</strain>
    </source>
</reference>
<protein>
    <submittedName>
        <fullName evidence="1">Uncharacterized protein</fullName>
    </submittedName>
</protein>
<evidence type="ECO:0000313" key="2">
    <source>
        <dbReference type="Proteomes" id="UP000009145"/>
    </source>
</evidence>
<dbReference type="KEGG" id="mec:Q7C_1475"/>
<dbReference type="AlphaFoldDB" id="I1YI81"/>
<accession>I1YI81</accession>
<sequence>MAKAALHVNKLSAAKRQLQAAIRMYFQSEDELAVHTIAAAAYGLLKDIKKSRGMSEAADTYLVSVFYIVRDYRRGNLPEEMTRDSDFMTEIERLAEKLSSITAESRLSDVQASIGPELERQYWNDTNRAANFLKHADRDPEQAMPLDVIDNVLLLGKAVSSYQDVAPDDLGNEGLVFAAFLAAANDSYQLGEGSFSSVVASMRKVPVERRIELSYELITKMNIE</sequence>
<name>I1YI81_METFJ</name>
<proteinExistence type="predicted"/>
<dbReference type="HOGENOM" id="CLU_1233839_0_0_6"/>
<dbReference type="OrthoDB" id="7064994at2"/>
<dbReference type="RefSeq" id="WP_014704044.1">
    <property type="nucleotide sequence ID" value="NC_017856.1"/>
</dbReference>
<dbReference type="STRING" id="754477.Q7C_1475"/>
<evidence type="ECO:0000313" key="1">
    <source>
        <dbReference type="EMBL" id="AFJ02624.1"/>
    </source>
</evidence>
<gene>
    <name evidence="1" type="ordered locus">Q7C_1475</name>
</gene>
<dbReference type="EMBL" id="CP003380">
    <property type="protein sequence ID" value="AFJ02624.1"/>
    <property type="molecule type" value="Genomic_DNA"/>
</dbReference>
<organism evidence="1 2">
    <name type="scientific">Methylophaga frappieri (strain ATCC BAA-2434 / DSM 25690 / JAM7)</name>
    <dbReference type="NCBI Taxonomy" id="754477"/>
    <lineage>
        <taxon>Bacteria</taxon>
        <taxon>Pseudomonadati</taxon>
        <taxon>Pseudomonadota</taxon>
        <taxon>Gammaproteobacteria</taxon>
        <taxon>Thiotrichales</taxon>
        <taxon>Piscirickettsiaceae</taxon>
        <taxon>Methylophaga</taxon>
    </lineage>
</organism>